<feature type="region of interest" description="Disordered" evidence="5">
    <location>
        <begin position="411"/>
        <end position="433"/>
    </location>
</feature>
<evidence type="ECO:0000256" key="4">
    <source>
        <dbReference type="ARBA" id="ARBA00023172"/>
    </source>
</evidence>
<dbReference type="EMBL" id="JACZDF010000001">
    <property type="protein sequence ID" value="MBD9698388.1"/>
    <property type="molecule type" value="Genomic_DNA"/>
</dbReference>
<comment type="function">
    <text evidence="1">Involved in DNA recombination.</text>
</comment>
<evidence type="ECO:0000313" key="6">
    <source>
        <dbReference type="EMBL" id="MBD9698388.1"/>
    </source>
</evidence>
<evidence type="ECO:0000256" key="5">
    <source>
        <dbReference type="SAM" id="MobiDB-lite"/>
    </source>
</evidence>
<evidence type="ECO:0000256" key="3">
    <source>
        <dbReference type="ARBA" id="ARBA00023054"/>
    </source>
</evidence>
<proteinExistence type="inferred from homology"/>
<evidence type="ECO:0000313" key="7">
    <source>
        <dbReference type="Proteomes" id="UP000642107"/>
    </source>
</evidence>
<accession>A0ABR9DMN0</accession>
<dbReference type="RefSeq" id="WP_192277512.1">
    <property type="nucleotide sequence ID" value="NZ_JACZDF010000001.1"/>
</dbReference>
<keyword evidence="3" id="KW-0175">Coiled coil</keyword>
<organism evidence="6 7">
    <name type="scientific">Flavimobilis rhizosphaerae</name>
    <dbReference type="NCBI Taxonomy" id="2775421"/>
    <lineage>
        <taxon>Bacteria</taxon>
        <taxon>Bacillati</taxon>
        <taxon>Actinomycetota</taxon>
        <taxon>Actinomycetes</taxon>
        <taxon>Micrococcales</taxon>
        <taxon>Jonesiaceae</taxon>
        <taxon>Flavimobilis</taxon>
    </lineage>
</organism>
<dbReference type="Proteomes" id="UP000642107">
    <property type="component" value="Unassembled WGS sequence"/>
</dbReference>
<gene>
    <name evidence="6" type="primary">rmuC</name>
    <name evidence="6" type="ORF">IGS67_02620</name>
</gene>
<reference evidence="6 7" key="1">
    <citation type="submission" date="2020-09" db="EMBL/GenBank/DDBJ databases">
        <title>Flavimobilis rhizosphaerae sp. nov., isolated from rhizosphere soil of Spartina alterniflora.</title>
        <authorList>
            <person name="Hanqin C."/>
        </authorList>
    </citation>
    <scope>NUCLEOTIDE SEQUENCE [LARGE SCALE GENOMIC DNA]</scope>
    <source>
        <strain evidence="6 7">GY 10621</strain>
    </source>
</reference>
<name>A0ABR9DMN0_9MICO</name>
<protein>
    <submittedName>
        <fullName evidence="6">DNA recombination protein RmuC</fullName>
    </submittedName>
</protein>
<evidence type="ECO:0000256" key="1">
    <source>
        <dbReference type="ARBA" id="ARBA00003416"/>
    </source>
</evidence>
<keyword evidence="4" id="KW-0233">DNA recombination</keyword>
<dbReference type="Pfam" id="PF02646">
    <property type="entry name" value="RmuC"/>
    <property type="match status" value="1"/>
</dbReference>
<dbReference type="InterPro" id="IPR003798">
    <property type="entry name" value="DNA_recombination_RmuC"/>
</dbReference>
<comment type="similarity">
    <text evidence="2">Belongs to the RmuC family.</text>
</comment>
<dbReference type="PANTHER" id="PTHR30563:SF0">
    <property type="entry name" value="DNA RECOMBINATION PROTEIN RMUC"/>
    <property type="match status" value="1"/>
</dbReference>
<sequence>MNDPVALLAALLVGAALGYLGAVVRGARADREHALRAERLGTELEAERRAGAERLAAEVEAGKRAEDRFRVLAAEALASSSEQFLGLAEQRLRATQVAGQADMLRREESVRALVDPIATTLGQLRTEVTAAERARLASSASLGEQVRAMRESSELLRAETGRLVAALRTSDVRGRWGETQLRRVVEAAGLLDRVDFDEQVHVRTDDGALRPDMVVRLAGGKNVVVDAKVPFNAYLEACESDDPAVRTERLAAHARAVRRHIDDLGGKRYWEHLAPSPEFVVLFVPAEPFLHAALEADGGLVEHAFSKNVVVATPMTLLALLRTVAHAWREETLAENAQQVLTLGRELHTRLSTLSGHLGKVGRAIESAAGAYNQAVGSLETRVLVTARRFRDLGVTDAELDAPPPATPLLSVLATRDDDDPSGDVTADVRSLG</sequence>
<comment type="caution">
    <text evidence="6">The sequence shown here is derived from an EMBL/GenBank/DDBJ whole genome shotgun (WGS) entry which is preliminary data.</text>
</comment>
<keyword evidence="7" id="KW-1185">Reference proteome</keyword>
<evidence type="ECO:0000256" key="2">
    <source>
        <dbReference type="ARBA" id="ARBA00009840"/>
    </source>
</evidence>
<dbReference type="PANTHER" id="PTHR30563">
    <property type="entry name" value="DNA RECOMBINATION PROTEIN RMUC"/>
    <property type="match status" value="1"/>
</dbReference>